<dbReference type="Proteomes" id="UP000682877">
    <property type="component" value="Chromosome 3"/>
</dbReference>
<name>A0A8S1ZYW9_ARAAE</name>
<evidence type="ECO:0000313" key="1">
    <source>
        <dbReference type="EMBL" id="CAE5984825.1"/>
    </source>
</evidence>
<accession>A0A8S1ZYW9</accession>
<evidence type="ECO:0000313" key="2">
    <source>
        <dbReference type="Proteomes" id="UP000682877"/>
    </source>
</evidence>
<dbReference type="AlphaFoldDB" id="A0A8S1ZYW9"/>
<proteinExistence type="predicted"/>
<dbReference type="EMBL" id="LR999453">
    <property type="protein sequence ID" value="CAE5984825.1"/>
    <property type="molecule type" value="Genomic_DNA"/>
</dbReference>
<gene>
    <name evidence="1" type="ORF">AARE701A_LOCUS8726</name>
</gene>
<protein>
    <submittedName>
        <fullName evidence="1">Uncharacterized protein</fullName>
    </submittedName>
</protein>
<reference evidence="1" key="1">
    <citation type="submission" date="2021-01" db="EMBL/GenBank/DDBJ databases">
        <authorList>
            <person name="Bezrukov I."/>
        </authorList>
    </citation>
    <scope>NUCLEOTIDE SEQUENCE</scope>
</reference>
<organism evidence="1 2">
    <name type="scientific">Arabidopsis arenosa</name>
    <name type="common">Sand rock-cress</name>
    <name type="synonym">Cardaminopsis arenosa</name>
    <dbReference type="NCBI Taxonomy" id="38785"/>
    <lineage>
        <taxon>Eukaryota</taxon>
        <taxon>Viridiplantae</taxon>
        <taxon>Streptophyta</taxon>
        <taxon>Embryophyta</taxon>
        <taxon>Tracheophyta</taxon>
        <taxon>Spermatophyta</taxon>
        <taxon>Magnoliopsida</taxon>
        <taxon>eudicotyledons</taxon>
        <taxon>Gunneridae</taxon>
        <taxon>Pentapetalae</taxon>
        <taxon>rosids</taxon>
        <taxon>malvids</taxon>
        <taxon>Brassicales</taxon>
        <taxon>Brassicaceae</taxon>
        <taxon>Camelineae</taxon>
        <taxon>Arabidopsis</taxon>
    </lineage>
</organism>
<keyword evidence="2" id="KW-1185">Reference proteome</keyword>
<sequence length="111" mass="12680">MASCDPKGDVVLTMFARTKKNLEEFGEIFKKVDHINKGTEFDVGFAQRIEKIDKNVKEASQYYSYLEKEKAADDTFVSDEVMEMVKDLDSVSIGLNNLLKQEWNSSPSMMI</sequence>